<gene>
    <name evidence="1" type="ORF">SARC_00850</name>
</gene>
<sequence>MNYVIRFNPVDHPTRWDTVQNVREFEADAFAKCVRLFMTENGTHTLDDEQVGSRAKDIPKKSKARKKKPWGFKSDAVACANFFAVLLLGERRCVQTADTEMQLFGQRL</sequence>
<keyword evidence="2" id="KW-1185">Reference proteome</keyword>
<reference evidence="1 2" key="1">
    <citation type="submission" date="2011-02" db="EMBL/GenBank/DDBJ databases">
        <title>The Genome Sequence of Sphaeroforma arctica JP610.</title>
        <authorList>
            <consortium name="The Broad Institute Genome Sequencing Platform"/>
            <person name="Russ C."/>
            <person name="Cuomo C."/>
            <person name="Young S.K."/>
            <person name="Zeng Q."/>
            <person name="Gargeya S."/>
            <person name="Alvarado L."/>
            <person name="Berlin A."/>
            <person name="Chapman S.B."/>
            <person name="Chen Z."/>
            <person name="Freedman E."/>
            <person name="Gellesch M."/>
            <person name="Goldberg J."/>
            <person name="Griggs A."/>
            <person name="Gujja S."/>
            <person name="Heilman E."/>
            <person name="Heiman D."/>
            <person name="Howarth C."/>
            <person name="Mehta T."/>
            <person name="Neiman D."/>
            <person name="Pearson M."/>
            <person name="Roberts A."/>
            <person name="Saif S."/>
            <person name="Shea T."/>
            <person name="Shenoy N."/>
            <person name="Sisk P."/>
            <person name="Stolte C."/>
            <person name="Sykes S."/>
            <person name="White J."/>
            <person name="Yandava C."/>
            <person name="Burger G."/>
            <person name="Gray M.W."/>
            <person name="Holland P.W.H."/>
            <person name="King N."/>
            <person name="Lang F.B.F."/>
            <person name="Roger A.J."/>
            <person name="Ruiz-Trillo I."/>
            <person name="Haas B."/>
            <person name="Nusbaum C."/>
            <person name="Birren B."/>
        </authorList>
    </citation>
    <scope>NUCLEOTIDE SEQUENCE [LARGE SCALE GENOMIC DNA]</scope>
    <source>
        <strain evidence="1 2">JP610</strain>
    </source>
</reference>
<dbReference type="EMBL" id="KQ241625">
    <property type="protein sequence ID" value="KNC87040.1"/>
    <property type="molecule type" value="Genomic_DNA"/>
</dbReference>
<evidence type="ECO:0000313" key="1">
    <source>
        <dbReference type="EMBL" id="KNC87040.1"/>
    </source>
</evidence>
<evidence type="ECO:0000313" key="2">
    <source>
        <dbReference type="Proteomes" id="UP000054560"/>
    </source>
</evidence>
<protein>
    <submittedName>
        <fullName evidence="1">Uncharacterized protein</fullName>
    </submittedName>
</protein>
<dbReference type="GeneID" id="25901354"/>
<dbReference type="RefSeq" id="XP_014160942.1">
    <property type="nucleotide sequence ID" value="XM_014305467.1"/>
</dbReference>
<accession>A0A0L0GDF8</accession>
<name>A0A0L0GDF8_9EUKA</name>
<proteinExistence type="predicted"/>
<organism evidence="1 2">
    <name type="scientific">Sphaeroforma arctica JP610</name>
    <dbReference type="NCBI Taxonomy" id="667725"/>
    <lineage>
        <taxon>Eukaryota</taxon>
        <taxon>Ichthyosporea</taxon>
        <taxon>Ichthyophonida</taxon>
        <taxon>Sphaeroforma</taxon>
    </lineage>
</organism>
<dbReference type="AlphaFoldDB" id="A0A0L0GDF8"/>
<dbReference type="Proteomes" id="UP000054560">
    <property type="component" value="Unassembled WGS sequence"/>
</dbReference>